<name>A0A9P7XN79_9FUNG</name>
<dbReference type="Proteomes" id="UP000707451">
    <property type="component" value="Unassembled WGS sequence"/>
</dbReference>
<dbReference type="AlphaFoldDB" id="A0A9P7XN79"/>
<dbReference type="EMBL" id="JAHRHY010000016">
    <property type="protein sequence ID" value="KAG9063603.1"/>
    <property type="molecule type" value="Genomic_DNA"/>
</dbReference>
<feature type="signal peptide" evidence="1">
    <location>
        <begin position="1"/>
        <end position="24"/>
    </location>
</feature>
<keyword evidence="3" id="KW-1185">Reference proteome</keyword>
<feature type="chain" id="PRO_5040165677" evidence="1">
    <location>
        <begin position="25"/>
        <end position="145"/>
    </location>
</feature>
<keyword evidence="1" id="KW-0732">Signal</keyword>
<reference evidence="2" key="1">
    <citation type="submission" date="2021-06" db="EMBL/GenBank/DDBJ databases">
        <title>Genome Sequence of Mortierella hyaline Strain SCG-10, a Cold-Adapted, Nitrate-Reducing Fungus Isolated from Soil in Minnesota, USA.</title>
        <authorList>
            <person name="Aldossari N."/>
        </authorList>
    </citation>
    <scope>NUCLEOTIDE SEQUENCE</scope>
    <source>
        <strain evidence="2">SCG-10</strain>
    </source>
</reference>
<proteinExistence type="predicted"/>
<evidence type="ECO:0000313" key="3">
    <source>
        <dbReference type="Proteomes" id="UP000707451"/>
    </source>
</evidence>
<accession>A0A9P7XN79</accession>
<evidence type="ECO:0000313" key="2">
    <source>
        <dbReference type="EMBL" id="KAG9063603.1"/>
    </source>
</evidence>
<organism evidence="2 3">
    <name type="scientific">Linnemannia hyalina</name>
    <dbReference type="NCBI Taxonomy" id="64524"/>
    <lineage>
        <taxon>Eukaryota</taxon>
        <taxon>Fungi</taxon>
        <taxon>Fungi incertae sedis</taxon>
        <taxon>Mucoromycota</taxon>
        <taxon>Mortierellomycotina</taxon>
        <taxon>Mortierellomycetes</taxon>
        <taxon>Mortierellales</taxon>
        <taxon>Mortierellaceae</taxon>
        <taxon>Linnemannia</taxon>
    </lineage>
</organism>
<sequence length="145" mass="15983">MEFTSVIAFLALSAAALVALPVAANTPVQLYHRAACNSHENGVLDELTRTRNVLRQLEDQYYHVARNPLLGPNFNRAKESLHIIIVETKDEVGDPIPKRSSGPALKKWSQSRFPTYVTTVDNWVGEQLHDLPGTPARAGLGALEQ</sequence>
<comment type="caution">
    <text evidence="2">The sequence shown here is derived from an EMBL/GenBank/DDBJ whole genome shotgun (WGS) entry which is preliminary data.</text>
</comment>
<gene>
    <name evidence="2" type="ORF">KI688_004488</name>
</gene>
<evidence type="ECO:0000256" key="1">
    <source>
        <dbReference type="SAM" id="SignalP"/>
    </source>
</evidence>
<dbReference type="OrthoDB" id="2478637at2759"/>
<protein>
    <submittedName>
        <fullName evidence="2">Uncharacterized protein</fullName>
    </submittedName>
</protein>